<keyword evidence="3 7" id="KW-0812">Transmembrane</keyword>
<feature type="domain" description="ABC3 transporter permease C-terminal" evidence="8">
    <location>
        <begin position="107"/>
        <end position="225"/>
    </location>
</feature>
<evidence type="ECO:0000256" key="7">
    <source>
        <dbReference type="SAM" id="Phobius"/>
    </source>
</evidence>
<comment type="subcellular location">
    <subcellularLocation>
        <location evidence="1">Cell membrane</location>
        <topology evidence="1">Multi-pass membrane protein</topology>
    </subcellularLocation>
</comment>
<evidence type="ECO:0000256" key="3">
    <source>
        <dbReference type="ARBA" id="ARBA00022692"/>
    </source>
</evidence>
<accession>A0A0F9IJ63</accession>
<proteinExistence type="inferred from homology"/>
<gene>
    <name evidence="9" type="ORF">LCGC14_1870560</name>
</gene>
<keyword evidence="2" id="KW-1003">Cell membrane</keyword>
<dbReference type="PANTHER" id="PTHR30572:SF4">
    <property type="entry name" value="ABC TRANSPORTER PERMEASE YTRF"/>
    <property type="match status" value="1"/>
</dbReference>
<protein>
    <recommendedName>
        <fullName evidence="8">ABC3 transporter permease C-terminal domain-containing protein</fullName>
    </recommendedName>
</protein>
<dbReference type="PANTHER" id="PTHR30572">
    <property type="entry name" value="MEMBRANE COMPONENT OF TRANSPORTER-RELATED"/>
    <property type="match status" value="1"/>
</dbReference>
<feature type="transmembrane region" description="Helical" evidence="7">
    <location>
        <begin position="46"/>
        <end position="64"/>
    </location>
</feature>
<sequence length="233" mass="24864">MTDRASGSTIARGMPSSAEIRRRIQLPFGKAVRMAWAGIRVRMGRSLLVTSGIVLALSFLAYILCSDVLMNHIASAGPPDVIKRLQAEGKLVRLDDADARVRTWWLVGLALMVSFISILNAMLLSVAERFREIGTMKCLGALDSLIVRLFLLEGLFQGLVGTAMGVLIGAVLAAGEGFLAVGPLVWSLIPYARLAGLVGLCLAAGTALTVAGAVYPAWRASKMRPADAMRLEI</sequence>
<reference evidence="9" key="1">
    <citation type="journal article" date="2015" name="Nature">
        <title>Complex archaea that bridge the gap between prokaryotes and eukaryotes.</title>
        <authorList>
            <person name="Spang A."/>
            <person name="Saw J.H."/>
            <person name="Jorgensen S.L."/>
            <person name="Zaremba-Niedzwiedzka K."/>
            <person name="Martijn J."/>
            <person name="Lind A.E."/>
            <person name="van Eijk R."/>
            <person name="Schleper C."/>
            <person name="Guy L."/>
            <person name="Ettema T.J."/>
        </authorList>
    </citation>
    <scope>NUCLEOTIDE SEQUENCE</scope>
</reference>
<comment type="caution">
    <text evidence="9">The sequence shown here is derived from an EMBL/GenBank/DDBJ whole genome shotgun (WGS) entry which is preliminary data.</text>
</comment>
<dbReference type="EMBL" id="LAZR01019082">
    <property type="protein sequence ID" value="KKL93850.1"/>
    <property type="molecule type" value="Genomic_DNA"/>
</dbReference>
<evidence type="ECO:0000256" key="1">
    <source>
        <dbReference type="ARBA" id="ARBA00004651"/>
    </source>
</evidence>
<dbReference type="InterPro" id="IPR050250">
    <property type="entry name" value="Macrolide_Exporter_MacB"/>
</dbReference>
<evidence type="ECO:0000313" key="9">
    <source>
        <dbReference type="EMBL" id="KKL93850.1"/>
    </source>
</evidence>
<dbReference type="GO" id="GO:0022857">
    <property type="term" value="F:transmembrane transporter activity"/>
    <property type="evidence" value="ECO:0007669"/>
    <property type="project" value="TreeGrafter"/>
</dbReference>
<evidence type="ECO:0000259" key="8">
    <source>
        <dbReference type="Pfam" id="PF02687"/>
    </source>
</evidence>
<comment type="similarity">
    <text evidence="6">Belongs to the ABC-4 integral membrane protein family.</text>
</comment>
<evidence type="ECO:0000256" key="4">
    <source>
        <dbReference type="ARBA" id="ARBA00022989"/>
    </source>
</evidence>
<keyword evidence="5 7" id="KW-0472">Membrane</keyword>
<evidence type="ECO:0000256" key="6">
    <source>
        <dbReference type="ARBA" id="ARBA00038076"/>
    </source>
</evidence>
<feature type="transmembrane region" description="Helical" evidence="7">
    <location>
        <begin position="104"/>
        <end position="124"/>
    </location>
</feature>
<dbReference type="InterPro" id="IPR003838">
    <property type="entry name" value="ABC3_permease_C"/>
</dbReference>
<keyword evidence="4 7" id="KW-1133">Transmembrane helix</keyword>
<name>A0A0F9IJ63_9ZZZZ</name>
<dbReference type="Pfam" id="PF02687">
    <property type="entry name" value="FtsX"/>
    <property type="match status" value="1"/>
</dbReference>
<evidence type="ECO:0000256" key="5">
    <source>
        <dbReference type="ARBA" id="ARBA00023136"/>
    </source>
</evidence>
<feature type="transmembrane region" description="Helical" evidence="7">
    <location>
        <begin position="194"/>
        <end position="215"/>
    </location>
</feature>
<dbReference type="GO" id="GO:0005886">
    <property type="term" value="C:plasma membrane"/>
    <property type="evidence" value="ECO:0007669"/>
    <property type="project" value="UniProtKB-SubCell"/>
</dbReference>
<evidence type="ECO:0000256" key="2">
    <source>
        <dbReference type="ARBA" id="ARBA00022475"/>
    </source>
</evidence>
<organism evidence="9">
    <name type="scientific">marine sediment metagenome</name>
    <dbReference type="NCBI Taxonomy" id="412755"/>
    <lineage>
        <taxon>unclassified sequences</taxon>
        <taxon>metagenomes</taxon>
        <taxon>ecological metagenomes</taxon>
    </lineage>
</organism>
<dbReference type="AlphaFoldDB" id="A0A0F9IJ63"/>